<feature type="transmembrane region" description="Helical" evidence="10">
    <location>
        <begin position="326"/>
        <end position="348"/>
    </location>
</feature>
<evidence type="ECO:0008006" key="13">
    <source>
        <dbReference type="Google" id="ProtNLM"/>
    </source>
</evidence>
<evidence type="ECO:0000256" key="7">
    <source>
        <dbReference type="ARBA" id="ARBA00022824"/>
    </source>
</evidence>
<keyword evidence="8 10" id="KW-1133">Transmembrane helix</keyword>
<feature type="transmembrane region" description="Helical" evidence="10">
    <location>
        <begin position="119"/>
        <end position="145"/>
    </location>
</feature>
<keyword evidence="5" id="KW-0808">Transferase</keyword>
<dbReference type="GO" id="GO:0004376">
    <property type="term" value="F:GPI mannosyltransferase activity"/>
    <property type="evidence" value="ECO:0007669"/>
    <property type="project" value="InterPro"/>
</dbReference>
<evidence type="ECO:0000313" key="12">
    <source>
        <dbReference type="Proteomes" id="UP000753908"/>
    </source>
</evidence>
<evidence type="ECO:0000256" key="10">
    <source>
        <dbReference type="SAM" id="Phobius"/>
    </source>
</evidence>
<evidence type="ECO:0000256" key="1">
    <source>
        <dbReference type="ARBA" id="ARBA00004477"/>
    </source>
</evidence>
<dbReference type="AlphaFoldDB" id="A0A951U8Z4"/>
<dbReference type="Proteomes" id="UP000753908">
    <property type="component" value="Unassembled WGS sequence"/>
</dbReference>
<evidence type="ECO:0000256" key="9">
    <source>
        <dbReference type="ARBA" id="ARBA00023136"/>
    </source>
</evidence>
<feature type="transmembrane region" description="Helical" evidence="10">
    <location>
        <begin position="292"/>
        <end position="314"/>
    </location>
</feature>
<dbReference type="PANTHER" id="PTHR12468:SF2">
    <property type="entry name" value="GPI MANNOSYLTRANSFERASE 2"/>
    <property type="match status" value="1"/>
</dbReference>
<organism evidence="11 12">
    <name type="scientific">Symplocastrum torsivum CPER-KK1</name>
    <dbReference type="NCBI Taxonomy" id="450513"/>
    <lineage>
        <taxon>Bacteria</taxon>
        <taxon>Bacillati</taxon>
        <taxon>Cyanobacteriota</taxon>
        <taxon>Cyanophyceae</taxon>
        <taxon>Oscillatoriophycideae</taxon>
        <taxon>Oscillatoriales</taxon>
        <taxon>Microcoleaceae</taxon>
        <taxon>Symplocastrum</taxon>
    </lineage>
</organism>
<reference evidence="11" key="1">
    <citation type="submission" date="2021-05" db="EMBL/GenBank/DDBJ databases">
        <authorList>
            <person name="Pietrasiak N."/>
            <person name="Ward R."/>
            <person name="Stajich J.E."/>
            <person name="Kurbessoian T."/>
        </authorList>
    </citation>
    <scope>NUCLEOTIDE SEQUENCE</scope>
    <source>
        <strain evidence="11">CPER-KK1</strain>
    </source>
</reference>
<gene>
    <name evidence="11" type="ORF">KME25_07585</name>
</gene>
<comment type="caution">
    <text evidence="11">The sequence shown here is derived from an EMBL/GenBank/DDBJ whole genome shotgun (WGS) entry which is preliminary data.</text>
</comment>
<proteinExistence type="predicted"/>
<evidence type="ECO:0000256" key="6">
    <source>
        <dbReference type="ARBA" id="ARBA00022692"/>
    </source>
</evidence>
<reference evidence="11" key="2">
    <citation type="journal article" date="2022" name="Microbiol. Resour. Announc.">
        <title>Metagenome Sequencing to Explore Phylogenomics of Terrestrial Cyanobacteria.</title>
        <authorList>
            <person name="Ward R.D."/>
            <person name="Stajich J.E."/>
            <person name="Johansen J.R."/>
            <person name="Huntemann M."/>
            <person name="Clum A."/>
            <person name="Foster B."/>
            <person name="Foster B."/>
            <person name="Roux S."/>
            <person name="Palaniappan K."/>
            <person name="Varghese N."/>
            <person name="Mukherjee S."/>
            <person name="Reddy T.B.K."/>
            <person name="Daum C."/>
            <person name="Copeland A."/>
            <person name="Chen I.A."/>
            <person name="Ivanova N.N."/>
            <person name="Kyrpides N.C."/>
            <person name="Shapiro N."/>
            <person name="Eloe-Fadrosh E.A."/>
            <person name="Pietrasiak N."/>
        </authorList>
    </citation>
    <scope>NUCLEOTIDE SEQUENCE</scope>
    <source>
        <strain evidence="11">CPER-KK1</strain>
    </source>
</reference>
<evidence type="ECO:0000256" key="2">
    <source>
        <dbReference type="ARBA" id="ARBA00004687"/>
    </source>
</evidence>
<dbReference type="InterPro" id="IPR007315">
    <property type="entry name" value="PIG-V/Gpi18"/>
</dbReference>
<keyword evidence="4" id="KW-0328">Glycosyltransferase</keyword>
<sequence>MSPSLKVSIKPPSSSTTPLSQSAQGLIFVIAMWLISRIVIIIAMQVLAPLYPGIPAEHPLPVPLSFTPGFVPKPSWDLFTHWDAAWYEQIVTQGYDYADDGEMHNIAFFPLFPILVRSVMALGIPFVIAGFLVNNLALLGAMILLYRWADERHGVNAARWATAVMAWCPFSLFGTVVYTEGLFLLLSTAALRAFEKQQYVRAGLWGALTTATRVTGVALIPTFFLVAWRERRPVTAYVAGLAVGLGLLAYMVYCAIHVGDPLAFVHVQKAWGTASGVNWKGWLDTFLNMFQLRFGAIKEMTKVVMVFGGVYLFWHLRSQLSRVAVIYGFCSLAIIINSGAIMSVNRYVYGIAPASLAFGLLLSRYPRWGYAIMGFFGVVLVGFTVRFSWWRFIA</sequence>
<dbReference type="GO" id="GO:0016020">
    <property type="term" value="C:membrane"/>
    <property type="evidence" value="ECO:0007669"/>
    <property type="project" value="GOC"/>
</dbReference>
<feature type="transmembrane region" description="Helical" evidence="10">
    <location>
        <begin position="234"/>
        <end position="253"/>
    </location>
</feature>
<evidence type="ECO:0000256" key="8">
    <source>
        <dbReference type="ARBA" id="ARBA00022989"/>
    </source>
</evidence>
<comment type="pathway">
    <text evidence="2">Glycolipid biosynthesis; glycosylphosphatidylinositol-anchor biosynthesis.</text>
</comment>
<dbReference type="EMBL" id="JAHHIF010000008">
    <property type="protein sequence ID" value="MBW4544287.1"/>
    <property type="molecule type" value="Genomic_DNA"/>
</dbReference>
<keyword evidence="7" id="KW-0256">Endoplasmic reticulum</keyword>
<accession>A0A951U8Z4</accession>
<name>A0A951U8Z4_9CYAN</name>
<protein>
    <recommendedName>
        <fullName evidence="13">Integral membrane protein</fullName>
    </recommendedName>
</protein>
<keyword evidence="6 10" id="KW-0812">Transmembrane</keyword>
<evidence type="ECO:0000256" key="5">
    <source>
        <dbReference type="ARBA" id="ARBA00022679"/>
    </source>
</evidence>
<feature type="transmembrane region" description="Helical" evidence="10">
    <location>
        <begin position="368"/>
        <end position="389"/>
    </location>
</feature>
<feature type="transmembrane region" description="Helical" evidence="10">
    <location>
        <begin position="26"/>
        <end position="51"/>
    </location>
</feature>
<dbReference type="GO" id="GO:0000009">
    <property type="term" value="F:alpha-1,6-mannosyltransferase activity"/>
    <property type="evidence" value="ECO:0007669"/>
    <property type="project" value="InterPro"/>
</dbReference>
<dbReference type="PANTHER" id="PTHR12468">
    <property type="entry name" value="GPI MANNOSYLTRANSFERASE 2"/>
    <property type="match status" value="1"/>
</dbReference>
<evidence type="ECO:0000313" key="11">
    <source>
        <dbReference type="EMBL" id="MBW4544287.1"/>
    </source>
</evidence>
<dbReference type="GO" id="GO:0006506">
    <property type="term" value="P:GPI anchor biosynthetic process"/>
    <property type="evidence" value="ECO:0007669"/>
    <property type="project" value="UniProtKB-KW"/>
</dbReference>
<keyword evidence="9 10" id="KW-0472">Membrane</keyword>
<evidence type="ECO:0000256" key="4">
    <source>
        <dbReference type="ARBA" id="ARBA00022676"/>
    </source>
</evidence>
<evidence type="ECO:0000256" key="3">
    <source>
        <dbReference type="ARBA" id="ARBA00022502"/>
    </source>
</evidence>
<comment type="subcellular location">
    <subcellularLocation>
        <location evidence="1">Endoplasmic reticulum membrane</location>
        <topology evidence="1">Multi-pass membrane protein</topology>
    </subcellularLocation>
</comment>
<dbReference type="Pfam" id="PF04188">
    <property type="entry name" value="Mannosyl_trans2"/>
    <property type="match status" value="1"/>
</dbReference>
<feature type="transmembrane region" description="Helical" evidence="10">
    <location>
        <begin position="204"/>
        <end position="227"/>
    </location>
</feature>
<keyword evidence="3" id="KW-0337">GPI-anchor biosynthesis</keyword>